<dbReference type="Proteomes" id="UP000688947">
    <property type="component" value="Unassembled WGS sequence"/>
</dbReference>
<protein>
    <recommendedName>
        <fullName evidence="2">TRP C-terminal domain-containing protein</fullName>
    </recommendedName>
</protein>
<dbReference type="EMBL" id="JAENGZ010000054">
    <property type="protein sequence ID" value="KAG6971381.1"/>
    <property type="molecule type" value="Genomic_DNA"/>
</dbReference>
<sequence length="388" mass="45268">MNYLTYRNKCLKLYCWMALFLYPSVSKTILTIYNCQEVGDVFYLVVDRRLVCYNGQWAVFGMIATIGVIVWVVGIPFFFGLLIWLAQDRGVAARIKLLRKPQMRVQRQKWLKEVEEQQIADGRFVRDMDNVEVQDEELTKYMKRKNLIDSTVQARLGFIYAEYTHDYWWFEVVDLSRKLFLSGVIVFVENGSVEQVLLALAVCLTTMWFLLYFQPYDGYSDNLIASITQLQLFFTLWLGVMIRLNDLNIESLINVQFLSFLLVGTCIAVTIFGISMIIGEGLAESRRISTETTAQRKKQVQEEARKRWFKAYNYAAYEAQMLRYGGRLIFNNFSVPVMLEAFRRAKLMEDVYPEYASIMPKIEEKDVGQSIGKRHPAYALSRIKSDED</sequence>
<feature type="transmembrane region" description="Helical" evidence="1">
    <location>
        <begin position="226"/>
        <end position="245"/>
    </location>
</feature>
<keyword evidence="1" id="KW-0812">Transmembrane</keyword>
<evidence type="ECO:0000313" key="3">
    <source>
        <dbReference type="EMBL" id="KAG6971381.1"/>
    </source>
</evidence>
<proteinExistence type="predicted"/>
<dbReference type="AlphaFoldDB" id="A0A8T1UVZ3"/>
<name>A0A8T1UVZ3_9STRA</name>
<dbReference type="InterPro" id="IPR010308">
    <property type="entry name" value="TRP_C"/>
</dbReference>
<evidence type="ECO:0000259" key="2">
    <source>
        <dbReference type="Pfam" id="PF06011"/>
    </source>
</evidence>
<feature type="transmembrane region" description="Helical" evidence="1">
    <location>
        <begin position="196"/>
        <end position="214"/>
    </location>
</feature>
<gene>
    <name evidence="3" type="ORF">JG687_00002087</name>
</gene>
<feature type="domain" description="TRP C-terminal" evidence="2">
    <location>
        <begin position="149"/>
        <end position="235"/>
    </location>
</feature>
<dbReference type="OrthoDB" id="5950997at2759"/>
<dbReference type="PANTHER" id="PTHR11319:SF35">
    <property type="entry name" value="OUTER MEMBRANE PROTEIN PMPC-RELATED"/>
    <property type="match status" value="1"/>
</dbReference>
<comment type="caution">
    <text evidence="3">The sequence shown here is derived from an EMBL/GenBank/DDBJ whole genome shotgun (WGS) entry which is preliminary data.</text>
</comment>
<dbReference type="Pfam" id="PF06011">
    <property type="entry name" value="TRP"/>
    <property type="match status" value="1"/>
</dbReference>
<accession>A0A8T1UVZ3</accession>
<dbReference type="PANTHER" id="PTHR11319">
    <property type="entry name" value="G PROTEIN-COUPLED RECEPTOR-RELATED"/>
    <property type="match status" value="1"/>
</dbReference>
<evidence type="ECO:0000256" key="1">
    <source>
        <dbReference type="SAM" id="Phobius"/>
    </source>
</evidence>
<feature type="transmembrane region" description="Helical" evidence="1">
    <location>
        <begin position="57"/>
        <end position="86"/>
    </location>
</feature>
<organism evidence="3 4">
    <name type="scientific">Phytophthora cactorum</name>
    <dbReference type="NCBI Taxonomy" id="29920"/>
    <lineage>
        <taxon>Eukaryota</taxon>
        <taxon>Sar</taxon>
        <taxon>Stramenopiles</taxon>
        <taxon>Oomycota</taxon>
        <taxon>Peronosporomycetes</taxon>
        <taxon>Peronosporales</taxon>
        <taxon>Peronosporaceae</taxon>
        <taxon>Phytophthora</taxon>
    </lineage>
</organism>
<dbReference type="VEuPathDB" id="FungiDB:PC110_g7693"/>
<reference evidence="3" key="1">
    <citation type="submission" date="2021-01" db="EMBL/GenBank/DDBJ databases">
        <title>Phytophthora aleatoria, a newly-described species from Pinus radiata is distinct from Phytophthora cactorum isolates based on comparative genomics.</title>
        <authorList>
            <person name="Mcdougal R."/>
            <person name="Panda P."/>
            <person name="Williams N."/>
            <person name="Studholme D.J."/>
        </authorList>
    </citation>
    <scope>NUCLEOTIDE SEQUENCE</scope>
    <source>
        <strain evidence="3">NZFS 3830</strain>
    </source>
</reference>
<evidence type="ECO:0000313" key="4">
    <source>
        <dbReference type="Proteomes" id="UP000688947"/>
    </source>
</evidence>
<keyword evidence="1" id="KW-1133">Transmembrane helix</keyword>
<feature type="transmembrane region" description="Helical" evidence="1">
    <location>
        <begin position="257"/>
        <end position="278"/>
    </location>
</feature>
<feature type="transmembrane region" description="Helical" evidence="1">
    <location>
        <begin position="12"/>
        <end position="33"/>
    </location>
</feature>
<keyword evidence="1" id="KW-0472">Membrane</keyword>